<keyword evidence="2" id="KW-0175">Coiled coil</keyword>
<reference evidence="4 5" key="1">
    <citation type="submission" date="2021-06" db="EMBL/GenBank/DDBJ databases">
        <authorList>
            <person name="Sun Q."/>
            <person name="Li D."/>
        </authorList>
    </citation>
    <scope>NUCLEOTIDE SEQUENCE [LARGE SCALE GENOMIC DNA]</scope>
    <source>
        <strain evidence="4 5">MSJ-6</strain>
    </source>
</reference>
<dbReference type="InterPro" id="IPR001387">
    <property type="entry name" value="Cro/C1-type_HTH"/>
</dbReference>
<dbReference type="SMART" id="SM00530">
    <property type="entry name" value="HTH_XRE"/>
    <property type="match status" value="1"/>
</dbReference>
<dbReference type="CDD" id="cd00093">
    <property type="entry name" value="HTH_XRE"/>
    <property type="match status" value="1"/>
</dbReference>
<evidence type="ECO:0000313" key="4">
    <source>
        <dbReference type="EMBL" id="MBU5670280.1"/>
    </source>
</evidence>
<dbReference type="PANTHER" id="PTHR46558:SF11">
    <property type="entry name" value="HTH-TYPE TRANSCRIPTIONAL REGULATOR XRE"/>
    <property type="match status" value="1"/>
</dbReference>
<dbReference type="PANTHER" id="PTHR46558">
    <property type="entry name" value="TRACRIPTIONAL REGULATORY PROTEIN-RELATED-RELATED"/>
    <property type="match status" value="1"/>
</dbReference>
<dbReference type="Pfam" id="PF01381">
    <property type="entry name" value="HTH_3"/>
    <property type="match status" value="1"/>
</dbReference>
<gene>
    <name evidence="4" type="ORF">KQJ23_00410</name>
</gene>
<feature type="domain" description="HTH cro/C1-type" evidence="3">
    <location>
        <begin position="8"/>
        <end position="62"/>
    </location>
</feature>
<protein>
    <submittedName>
        <fullName evidence="4">Helix-turn-helix domain-containing protein</fullName>
    </submittedName>
</protein>
<sequence>MAFRGDRVAFWRKKIKLTQEELAEKINLTKAAVSNYENGHSKPSDETLVAIADVLDVDTDYLLGRTDQPRSKVEDGMFFYGGPDKYTPDEIAEMDAALKRYREMKNRAVKEAERHNNQ</sequence>
<proteinExistence type="predicted"/>
<comment type="caution">
    <text evidence="4">The sequence shown here is derived from an EMBL/GenBank/DDBJ whole genome shotgun (WGS) entry which is preliminary data.</text>
</comment>
<dbReference type="EMBL" id="JAHLQJ010000001">
    <property type="protein sequence ID" value="MBU5670280.1"/>
    <property type="molecule type" value="Genomic_DNA"/>
</dbReference>
<dbReference type="PROSITE" id="PS50943">
    <property type="entry name" value="HTH_CROC1"/>
    <property type="match status" value="1"/>
</dbReference>
<evidence type="ECO:0000256" key="1">
    <source>
        <dbReference type="ARBA" id="ARBA00023125"/>
    </source>
</evidence>
<evidence type="ECO:0000256" key="2">
    <source>
        <dbReference type="SAM" id="Coils"/>
    </source>
</evidence>
<evidence type="ECO:0000313" key="5">
    <source>
        <dbReference type="Proteomes" id="UP000743001"/>
    </source>
</evidence>
<keyword evidence="5" id="KW-1185">Reference proteome</keyword>
<dbReference type="Proteomes" id="UP000743001">
    <property type="component" value="Unassembled WGS sequence"/>
</dbReference>
<name>A0ABS6FJD5_9BACL</name>
<feature type="coiled-coil region" evidence="2">
    <location>
        <begin position="91"/>
        <end position="118"/>
    </location>
</feature>
<evidence type="ECO:0000259" key="3">
    <source>
        <dbReference type="PROSITE" id="PS50943"/>
    </source>
</evidence>
<dbReference type="RefSeq" id="WP_216476620.1">
    <property type="nucleotide sequence ID" value="NZ_JAHLQJ010000001.1"/>
</dbReference>
<organism evidence="4 5">
    <name type="scientific">Paenibacillus brevis</name>
    <dbReference type="NCBI Taxonomy" id="2841508"/>
    <lineage>
        <taxon>Bacteria</taxon>
        <taxon>Bacillati</taxon>
        <taxon>Bacillota</taxon>
        <taxon>Bacilli</taxon>
        <taxon>Bacillales</taxon>
        <taxon>Paenibacillaceae</taxon>
        <taxon>Paenibacillus</taxon>
    </lineage>
</organism>
<accession>A0ABS6FJD5</accession>
<keyword evidence="1" id="KW-0238">DNA-binding</keyword>